<accession>A0A023X6B9</accession>
<gene>
    <name evidence="2" type="ORF">RradSPS_2257</name>
    <name evidence="3" type="ORF">SIL72_13020</name>
</gene>
<dbReference type="EMBL" id="JAWXXX010000001">
    <property type="protein sequence ID" value="MDX5894943.1"/>
    <property type="molecule type" value="Genomic_DNA"/>
</dbReference>
<dbReference type="AlphaFoldDB" id="A0A023X6B9"/>
<reference evidence="2 4" key="1">
    <citation type="submission" date="2014-03" db="EMBL/GenBank/DDBJ databases">
        <title>Complete genome sequence of the Radio-Resistant Rubrobacter radiotolerans RSPS-4.</title>
        <authorList>
            <person name="Egas C.C."/>
            <person name="Barroso C.C."/>
            <person name="Froufe H.J.C."/>
            <person name="Pacheco J.J."/>
            <person name="Albuquerque L.L."/>
            <person name="da Costa M.M.S."/>
        </authorList>
    </citation>
    <scope>NUCLEOTIDE SEQUENCE [LARGE SCALE GENOMIC DNA]</scope>
    <source>
        <strain evidence="2 4">RSPS-4</strain>
    </source>
</reference>
<sequence>MSYGTGGRERRIGVYVGVGAGLGAGVGTVFGAALVPLLGAPAVAAIALVGAVVCGLAGYLVGRVGGG</sequence>
<dbReference type="STRING" id="42256.RradSPS_2257"/>
<reference evidence="3" key="2">
    <citation type="submission" date="2023-11" db="EMBL/GenBank/DDBJ databases">
        <title>MicrobeMod: A computational toolkit for identifying prokaryotic methylation and restriction-modification with nanopore sequencing.</title>
        <authorList>
            <person name="Crits-Christoph A."/>
            <person name="Kang S.C."/>
            <person name="Lee H."/>
            <person name="Ostrov N."/>
        </authorList>
    </citation>
    <scope>NUCLEOTIDE SEQUENCE</scope>
    <source>
        <strain evidence="3">ATCC 51242</strain>
    </source>
</reference>
<keyword evidence="1" id="KW-1133">Transmembrane helix</keyword>
<evidence type="ECO:0000313" key="3">
    <source>
        <dbReference type="EMBL" id="MDX5894943.1"/>
    </source>
</evidence>
<keyword evidence="1" id="KW-0812">Transmembrane</keyword>
<evidence type="ECO:0000313" key="4">
    <source>
        <dbReference type="Proteomes" id="UP000025229"/>
    </source>
</evidence>
<dbReference type="HOGENOM" id="CLU_2809814_0_0_11"/>
<dbReference type="KEGG" id="rrd:RradSPS_2257"/>
<organism evidence="2 4">
    <name type="scientific">Rubrobacter radiotolerans</name>
    <name type="common">Arthrobacter radiotolerans</name>
    <dbReference type="NCBI Taxonomy" id="42256"/>
    <lineage>
        <taxon>Bacteria</taxon>
        <taxon>Bacillati</taxon>
        <taxon>Actinomycetota</taxon>
        <taxon>Rubrobacteria</taxon>
        <taxon>Rubrobacterales</taxon>
        <taxon>Rubrobacteraceae</taxon>
        <taxon>Rubrobacter</taxon>
    </lineage>
</organism>
<proteinExistence type="predicted"/>
<dbReference type="EMBL" id="CP007514">
    <property type="protein sequence ID" value="AHY47540.1"/>
    <property type="molecule type" value="Genomic_DNA"/>
</dbReference>
<feature type="transmembrane region" description="Helical" evidence="1">
    <location>
        <begin position="40"/>
        <end position="61"/>
    </location>
</feature>
<keyword evidence="1" id="KW-0472">Membrane</keyword>
<evidence type="ECO:0000313" key="2">
    <source>
        <dbReference type="EMBL" id="AHY47540.1"/>
    </source>
</evidence>
<feature type="transmembrane region" description="Helical" evidence="1">
    <location>
        <begin position="12"/>
        <end position="34"/>
    </location>
</feature>
<keyword evidence="4" id="KW-1185">Reference proteome</keyword>
<protein>
    <submittedName>
        <fullName evidence="2">Uncharacterized protein</fullName>
    </submittedName>
</protein>
<name>A0A023X6B9_RUBRA</name>
<dbReference type="RefSeq" id="WP_038682772.1">
    <property type="nucleotide sequence ID" value="NZ_CP007514.1"/>
</dbReference>
<evidence type="ECO:0000256" key="1">
    <source>
        <dbReference type="SAM" id="Phobius"/>
    </source>
</evidence>
<dbReference type="Proteomes" id="UP000025229">
    <property type="component" value="Chromosome"/>
</dbReference>
<dbReference type="Proteomes" id="UP001281130">
    <property type="component" value="Unassembled WGS sequence"/>
</dbReference>